<keyword evidence="4 5" id="KW-0732">Signal</keyword>
<evidence type="ECO:0000256" key="4">
    <source>
        <dbReference type="ARBA" id="ARBA00022729"/>
    </source>
</evidence>
<evidence type="ECO:0000256" key="5">
    <source>
        <dbReference type="SAM" id="SignalP"/>
    </source>
</evidence>
<evidence type="ECO:0000256" key="3">
    <source>
        <dbReference type="ARBA" id="ARBA00022525"/>
    </source>
</evidence>
<dbReference type="Gene3D" id="2.60.40.3330">
    <property type="match status" value="1"/>
</dbReference>
<dbReference type="WBParaSite" id="PDA_v2.g15822.t1">
    <property type="protein sequence ID" value="PDA_v2.g15822.t1"/>
    <property type="gene ID" value="PDA_v2.g15822"/>
</dbReference>
<dbReference type="InterPro" id="IPR038479">
    <property type="entry name" value="Transthyretin-like_sf"/>
</dbReference>
<organism evidence="6 7">
    <name type="scientific">Panagrolaimus davidi</name>
    <dbReference type="NCBI Taxonomy" id="227884"/>
    <lineage>
        <taxon>Eukaryota</taxon>
        <taxon>Metazoa</taxon>
        <taxon>Ecdysozoa</taxon>
        <taxon>Nematoda</taxon>
        <taxon>Chromadorea</taxon>
        <taxon>Rhabditida</taxon>
        <taxon>Tylenchina</taxon>
        <taxon>Panagrolaimomorpha</taxon>
        <taxon>Panagrolaimoidea</taxon>
        <taxon>Panagrolaimidae</taxon>
        <taxon>Panagrolaimus</taxon>
    </lineage>
</organism>
<evidence type="ECO:0000313" key="7">
    <source>
        <dbReference type="WBParaSite" id="PDA_v2.g15822.t1"/>
    </source>
</evidence>
<dbReference type="GO" id="GO:0009986">
    <property type="term" value="C:cell surface"/>
    <property type="evidence" value="ECO:0007669"/>
    <property type="project" value="InterPro"/>
</dbReference>
<dbReference type="GO" id="GO:0005576">
    <property type="term" value="C:extracellular region"/>
    <property type="evidence" value="ECO:0007669"/>
    <property type="project" value="UniProtKB-SubCell"/>
</dbReference>
<name>A0A914PCC7_9BILA</name>
<evidence type="ECO:0000256" key="2">
    <source>
        <dbReference type="ARBA" id="ARBA00010112"/>
    </source>
</evidence>
<keyword evidence="6" id="KW-1185">Reference proteome</keyword>
<comment type="subcellular location">
    <subcellularLocation>
        <location evidence="1">Secreted</location>
    </subcellularLocation>
</comment>
<dbReference type="PANTHER" id="PTHR21700:SF30">
    <property type="entry name" value="TRANSTHYRETIN-LIKE FAMILY PROTEIN"/>
    <property type="match status" value="1"/>
</dbReference>
<dbReference type="AlphaFoldDB" id="A0A914PCC7"/>
<evidence type="ECO:0000313" key="6">
    <source>
        <dbReference type="Proteomes" id="UP000887578"/>
    </source>
</evidence>
<dbReference type="Proteomes" id="UP000887578">
    <property type="component" value="Unplaced"/>
</dbReference>
<reference evidence="7" key="1">
    <citation type="submission" date="2022-11" db="UniProtKB">
        <authorList>
            <consortium name="WormBaseParasite"/>
        </authorList>
    </citation>
    <scope>IDENTIFICATION</scope>
</reference>
<sequence>MRALLQLIFLGIFVLSFAKEWTVKVRGQVVCNRQVVGNVAVELREHDILDPDDSFAFTRTDRNGYFSIKGKENEYTSISPYLRIIHDCDMSDRNGKKKCRRQSDYEIPTKAINADREFDMDLINLNIKGHSEKQICD</sequence>
<comment type="similarity">
    <text evidence="2">Belongs to the nematode transthyretin-like family.</text>
</comment>
<evidence type="ECO:0000256" key="1">
    <source>
        <dbReference type="ARBA" id="ARBA00004613"/>
    </source>
</evidence>
<feature type="chain" id="PRO_5037954241" evidence="5">
    <location>
        <begin position="19"/>
        <end position="137"/>
    </location>
</feature>
<dbReference type="PANTHER" id="PTHR21700">
    <property type="entry name" value="TRANSTHYRETIN-LIKE FAMILY PROTEIN-RELATED"/>
    <property type="match status" value="1"/>
</dbReference>
<protein>
    <submittedName>
        <fullName evidence="7">Uncharacterized protein</fullName>
    </submittedName>
</protein>
<feature type="signal peptide" evidence="5">
    <location>
        <begin position="1"/>
        <end position="18"/>
    </location>
</feature>
<keyword evidence="3" id="KW-0964">Secreted</keyword>
<dbReference type="Pfam" id="PF01060">
    <property type="entry name" value="TTR-52"/>
    <property type="match status" value="1"/>
</dbReference>
<proteinExistence type="inferred from homology"/>
<dbReference type="InterPro" id="IPR001534">
    <property type="entry name" value="Transthyretin-like"/>
</dbReference>
<accession>A0A914PCC7</accession>